<evidence type="ECO:0000313" key="4">
    <source>
        <dbReference type="Proteomes" id="UP000000304"/>
    </source>
</evidence>
<dbReference type="STRING" id="7240.B4R5N2"/>
<organism evidence="3 4">
    <name type="scientific">Drosophila simulans</name>
    <name type="common">Fruit fly</name>
    <dbReference type="NCBI Taxonomy" id="7240"/>
    <lineage>
        <taxon>Eukaryota</taxon>
        <taxon>Metazoa</taxon>
        <taxon>Ecdysozoa</taxon>
        <taxon>Arthropoda</taxon>
        <taxon>Hexapoda</taxon>
        <taxon>Insecta</taxon>
        <taxon>Pterygota</taxon>
        <taxon>Neoptera</taxon>
        <taxon>Endopterygota</taxon>
        <taxon>Diptera</taxon>
        <taxon>Brachycera</taxon>
        <taxon>Muscomorpha</taxon>
        <taxon>Ephydroidea</taxon>
        <taxon>Drosophilidae</taxon>
        <taxon>Drosophila</taxon>
        <taxon>Sophophora</taxon>
    </lineage>
</organism>
<dbReference type="OrthoDB" id="10020333at2759"/>
<dbReference type="EMBL" id="CM000366">
    <property type="protein sequence ID" value="EDX17269.1"/>
    <property type="molecule type" value="Genomic_DNA"/>
</dbReference>
<dbReference type="AlphaFoldDB" id="B4R5N2"/>
<evidence type="ECO:0000256" key="2">
    <source>
        <dbReference type="SAM" id="MobiDB-lite"/>
    </source>
</evidence>
<protein>
    <submittedName>
        <fullName evidence="3">GD16810</fullName>
    </submittedName>
</protein>
<dbReference type="Gene3D" id="3.30.200.20">
    <property type="entry name" value="Phosphorylase Kinase, domain 1"/>
    <property type="match status" value="1"/>
</dbReference>
<dbReference type="Proteomes" id="UP000000304">
    <property type="component" value="Chromosome X"/>
</dbReference>
<dbReference type="InterPro" id="IPR017441">
    <property type="entry name" value="Protein_kinase_ATP_BS"/>
</dbReference>
<dbReference type="HOGENOM" id="CLU_1449176_0_0_1"/>
<gene>
    <name evidence="3" type="primary">Dsim\GD16810</name>
    <name evidence="3" type="ORF">Dsim_GD16810</name>
</gene>
<name>B4R5N2_DROSI</name>
<dbReference type="GO" id="GO:0005524">
    <property type="term" value="F:ATP binding"/>
    <property type="evidence" value="ECO:0007669"/>
    <property type="project" value="UniProtKB-UniRule"/>
</dbReference>
<reference evidence="3 4" key="1">
    <citation type="journal article" date="2007" name="Nature">
        <title>Evolution of genes and genomes on the Drosophila phylogeny.</title>
        <authorList>
            <consortium name="Drosophila 12 Genomes Consortium"/>
            <person name="Clark A.G."/>
            <person name="Eisen M.B."/>
            <person name="Smith D.R."/>
            <person name="Bergman C.M."/>
            <person name="Oliver B."/>
            <person name="Markow T.A."/>
            <person name="Kaufman T.C."/>
            <person name="Kellis M."/>
            <person name="Gelbart W."/>
            <person name="Iyer V.N."/>
            <person name="Pollard D.A."/>
            <person name="Sackton T.B."/>
            <person name="Larracuente A.M."/>
            <person name="Singh N.D."/>
            <person name="Abad J.P."/>
            <person name="Abt D.N."/>
            <person name="Adryan B."/>
            <person name="Aguade M."/>
            <person name="Akashi H."/>
            <person name="Anderson W.W."/>
            <person name="Aquadro C.F."/>
            <person name="Ardell D.H."/>
            <person name="Arguello R."/>
            <person name="Artieri C.G."/>
            <person name="Barbash D.A."/>
            <person name="Barker D."/>
            <person name="Barsanti P."/>
            <person name="Batterham P."/>
            <person name="Batzoglou S."/>
            <person name="Begun D."/>
            <person name="Bhutkar A."/>
            <person name="Blanco E."/>
            <person name="Bosak S.A."/>
            <person name="Bradley R.K."/>
            <person name="Brand A.D."/>
            <person name="Brent M.R."/>
            <person name="Brooks A.N."/>
            <person name="Brown R.H."/>
            <person name="Butlin R.K."/>
            <person name="Caggese C."/>
            <person name="Calvi B.R."/>
            <person name="Bernardo de Carvalho A."/>
            <person name="Caspi A."/>
            <person name="Castrezana S."/>
            <person name="Celniker S.E."/>
            <person name="Chang J.L."/>
            <person name="Chapple C."/>
            <person name="Chatterji S."/>
            <person name="Chinwalla A."/>
            <person name="Civetta A."/>
            <person name="Clifton S.W."/>
            <person name="Comeron J.M."/>
            <person name="Costello J.C."/>
            <person name="Coyne J.A."/>
            <person name="Daub J."/>
            <person name="David R.G."/>
            <person name="Delcher A.L."/>
            <person name="Delehaunty K."/>
            <person name="Do C.B."/>
            <person name="Ebling H."/>
            <person name="Edwards K."/>
            <person name="Eickbush T."/>
            <person name="Evans J.D."/>
            <person name="Filipski A."/>
            <person name="Findeiss S."/>
            <person name="Freyhult E."/>
            <person name="Fulton L."/>
            <person name="Fulton R."/>
            <person name="Garcia A.C."/>
            <person name="Gardiner A."/>
            <person name="Garfield D.A."/>
            <person name="Garvin B.E."/>
            <person name="Gibson G."/>
            <person name="Gilbert D."/>
            <person name="Gnerre S."/>
            <person name="Godfrey J."/>
            <person name="Good R."/>
            <person name="Gotea V."/>
            <person name="Gravely B."/>
            <person name="Greenberg A.J."/>
            <person name="Griffiths-Jones S."/>
            <person name="Gross S."/>
            <person name="Guigo R."/>
            <person name="Gustafson E.A."/>
            <person name="Haerty W."/>
            <person name="Hahn M.W."/>
            <person name="Halligan D.L."/>
            <person name="Halpern A.L."/>
            <person name="Halter G.M."/>
            <person name="Han M.V."/>
            <person name="Heger A."/>
            <person name="Hillier L."/>
            <person name="Hinrichs A.S."/>
            <person name="Holmes I."/>
            <person name="Hoskins R.A."/>
            <person name="Hubisz M.J."/>
            <person name="Hultmark D."/>
            <person name="Huntley M.A."/>
            <person name="Jaffe D.B."/>
            <person name="Jagadeeshan S."/>
            <person name="Jeck W.R."/>
            <person name="Johnson J."/>
            <person name="Jones C.D."/>
            <person name="Jordan W.C."/>
            <person name="Karpen G.H."/>
            <person name="Kataoka E."/>
            <person name="Keightley P.D."/>
            <person name="Kheradpour P."/>
            <person name="Kirkness E.F."/>
            <person name="Koerich L.B."/>
            <person name="Kristiansen K."/>
            <person name="Kudrna D."/>
            <person name="Kulathinal R.J."/>
            <person name="Kumar S."/>
            <person name="Kwok R."/>
            <person name="Lander E."/>
            <person name="Langley C.H."/>
            <person name="Lapoint R."/>
            <person name="Lazzaro B.P."/>
            <person name="Lee S.J."/>
            <person name="Levesque L."/>
            <person name="Li R."/>
            <person name="Lin C.F."/>
            <person name="Lin M.F."/>
            <person name="Lindblad-Toh K."/>
            <person name="Llopart A."/>
            <person name="Long M."/>
            <person name="Low L."/>
            <person name="Lozovsky E."/>
            <person name="Lu J."/>
            <person name="Luo M."/>
            <person name="Machado C.A."/>
            <person name="Makalowski W."/>
            <person name="Marzo M."/>
            <person name="Matsuda M."/>
            <person name="Matzkin L."/>
            <person name="McAllister B."/>
            <person name="McBride C.S."/>
            <person name="McKernan B."/>
            <person name="McKernan K."/>
            <person name="Mendez-Lago M."/>
            <person name="Minx P."/>
            <person name="Mollenhauer M.U."/>
            <person name="Montooth K."/>
            <person name="Mount S.M."/>
            <person name="Mu X."/>
            <person name="Myers E."/>
            <person name="Negre B."/>
            <person name="Newfeld S."/>
            <person name="Nielsen R."/>
            <person name="Noor M.A."/>
            <person name="O'Grady P."/>
            <person name="Pachter L."/>
            <person name="Papaceit M."/>
            <person name="Parisi M.J."/>
            <person name="Parisi M."/>
            <person name="Parts L."/>
            <person name="Pedersen J.S."/>
            <person name="Pesole G."/>
            <person name="Phillippy A.M."/>
            <person name="Ponting C.P."/>
            <person name="Pop M."/>
            <person name="Porcelli D."/>
            <person name="Powell J.R."/>
            <person name="Prohaska S."/>
            <person name="Pruitt K."/>
            <person name="Puig M."/>
            <person name="Quesneville H."/>
            <person name="Ram K.R."/>
            <person name="Rand D."/>
            <person name="Rasmussen M.D."/>
            <person name="Reed L.K."/>
            <person name="Reenan R."/>
            <person name="Reily A."/>
            <person name="Remington K.A."/>
            <person name="Rieger T.T."/>
            <person name="Ritchie M.G."/>
            <person name="Robin C."/>
            <person name="Rogers Y.H."/>
            <person name="Rohde C."/>
            <person name="Rozas J."/>
            <person name="Rubenfield M.J."/>
            <person name="Ruiz A."/>
            <person name="Russo S."/>
            <person name="Salzberg S.L."/>
            <person name="Sanchez-Gracia A."/>
            <person name="Saranga D.J."/>
            <person name="Sato H."/>
            <person name="Schaeffer S.W."/>
            <person name="Schatz M.C."/>
            <person name="Schlenke T."/>
            <person name="Schwartz R."/>
            <person name="Segarra C."/>
            <person name="Singh R.S."/>
            <person name="Sirot L."/>
            <person name="Sirota M."/>
            <person name="Sisneros N.B."/>
            <person name="Smith C.D."/>
            <person name="Smith T.F."/>
            <person name="Spieth J."/>
            <person name="Stage D.E."/>
            <person name="Stark A."/>
            <person name="Stephan W."/>
            <person name="Strausberg R.L."/>
            <person name="Strempel S."/>
            <person name="Sturgill D."/>
            <person name="Sutton G."/>
            <person name="Sutton G.G."/>
            <person name="Tao W."/>
            <person name="Teichmann S."/>
            <person name="Tobari Y.N."/>
            <person name="Tomimura Y."/>
            <person name="Tsolas J.M."/>
            <person name="Valente V.L."/>
            <person name="Venter E."/>
            <person name="Venter J.C."/>
            <person name="Vicario S."/>
            <person name="Vieira F.G."/>
            <person name="Vilella A.J."/>
            <person name="Villasante A."/>
            <person name="Walenz B."/>
            <person name="Wang J."/>
            <person name="Wasserman M."/>
            <person name="Watts T."/>
            <person name="Wilson D."/>
            <person name="Wilson R.K."/>
            <person name="Wing R.A."/>
            <person name="Wolfner M.F."/>
            <person name="Wong A."/>
            <person name="Wong G.K."/>
            <person name="Wu C.I."/>
            <person name="Wu G."/>
            <person name="Yamamoto D."/>
            <person name="Yang H.P."/>
            <person name="Yang S.P."/>
            <person name="Yorke J.A."/>
            <person name="Yoshida K."/>
            <person name="Zdobnov E."/>
            <person name="Zhang P."/>
            <person name="Zhang Y."/>
            <person name="Zimin A.V."/>
            <person name="Baldwin J."/>
            <person name="Abdouelleil A."/>
            <person name="Abdulkadir J."/>
            <person name="Abebe A."/>
            <person name="Abera B."/>
            <person name="Abreu J."/>
            <person name="Acer S.C."/>
            <person name="Aftuck L."/>
            <person name="Alexander A."/>
            <person name="An P."/>
            <person name="Anderson E."/>
            <person name="Anderson S."/>
            <person name="Arachi H."/>
            <person name="Azer M."/>
            <person name="Bachantsang P."/>
            <person name="Barry A."/>
            <person name="Bayul T."/>
            <person name="Berlin A."/>
            <person name="Bessette D."/>
            <person name="Bloom T."/>
            <person name="Blye J."/>
            <person name="Boguslavskiy L."/>
            <person name="Bonnet C."/>
            <person name="Boukhgalter B."/>
            <person name="Bourzgui I."/>
            <person name="Brown A."/>
            <person name="Cahill P."/>
            <person name="Channer S."/>
            <person name="Cheshatsang Y."/>
            <person name="Chuda L."/>
            <person name="Citroen M."/>
            <person name="Collymore A."/>
            <person name="Cooke P."/>
            <person name="Costello M."/>
            <person name="D'Aco K."/>
            <person name="Daza R."/>
            <person name="De Haan G."/>
            <person name="DeGray S."/>
            <person name="DeMaso C."/>
            <person name="Dhargay N."/>
            <person name="Dooley K."/>
            <person name="Dooley E."/>
            <person name="Doricent M."/>
            <person name="Dorje P."/>
            <person name="Dorjee K."/>
            <person name="Dupes A."/>
            <person name="Elong R."/>
            <person name="Falk J."/>
            <person name="Farina A."/>
            <person name="Faro S."/>
            <person name="Ferguson D."/>
            <person name="Fisher S."/>
            <person name="Foley C.D."/>
            <person name="Franke A."/>
            <person name="Friedrich D."/>
            <person name="Gadbois L."/>
            <person name="Gearin G."/>
            <person name="Gearin C.R."/>
            <person name="Giannoukos G."/>
            <person name="Goode T."/>
            <person name="Graham J."/>
            <person name="Grandbois E."/>
            <person name="Grewal S."/>
            <person name="Gyaltsen K."/>
            <person name="Hafez N."/>
            <person name="Hagos B."/>
            <person name="Hall J."/>
            <person name="Henson C."/>
            <person name="Hollinger A."/>
            <person name="Honan T."/>
            <person name="Huard M.D."/>
            <person name="Hughes L."/>
            <person name="Hurhula B."/>
            <person name="Husby M.E."/>
            <person name="Kamat A."/>
            <person name="Kanga B."/>
            <person name="Kashin S."/>
            <person name="Khazanovich D."/>
            <person name="Kisner P."/>
            <person name="Lance K."/>
            <person name="Lara M."/>
            <person name="Lee W."/>
            <person name="Lennon N."/>
            <person name="Letendre F."/>
            <person name="LeVine R."/>
            <person name="Lipovsky A."/>
            <person name="Liu X."/>
            <person name="Liu J."/>
            <person name="Liu S."/>
            <person name="Lokyitsang T."/>
            <person name="Lokyitsang Y."/>
            <person name="Lubonja R."/>
            <person name="Lui A."/>
            <person name="MacDonald P."/>
            <person name="Magnisalis V."/>
            <person name="Maru K."/>
            <person name="Matthews C."/>
            <person name="McCusker W."/>
            <person name="McDonough S."/>
            <person name="Mehta T."/>
            <person name="Meldrim J."/>
            <person name="Meneus L."/>
            <person name="Mihai O."/>
            <person name="Mihalev A."/>
            <person name="Mihova T."/>
            <person name="Mittelman R."/>
            <person name="Mlenga V."/>
            <person name="Montmayeur A."/>
            <person name="Mulrain L."/>
            <person name="Navidi A."/>
            <person name="Naylor J."/>
            <person name="Negash T."/>
            <person name="Nguyen T."/>
            <person name="Nguyen N."/>
            <person name="Nicol R."/>
            <person name="Norbu C."/>
            <person name="Norbu N."/>
            <person name="Novod N."/>
            <person name="O'Neill B."/>
            <person name="Osman S."/>
            <person name="Markiewicz E."/>
            <person name="Oyono O.L."/>
            <person name="Patti C."/>
            <person name="Phunkhang P."/>
            <person name="Pierre F."/>
            <person name="Priest M."/>
            <person name="Raghuraman S."/>
            <person name="Rege F."/>
            <person name="Reyes R."/>
            <person name="Rise C."/>
            <person name="Rogov P."/>
            <person name="Ross K."/>
            <person name="Ryan E."/>
            <person name="Settipalli S."/>
            <person name="Shea T."/>
            <person name="Sherpa N."/>
            <person name="Shi L."/>
            <person name="Shih D."/>
            <person name="Sparrow T."/>
            <person name="Spaulding J."/>
            <person name="Stalker J."/>
            <person name="Stange-Thomann N."/>
            <person name="Stavropoulos S."/>
            <person name="Stone C."/>
            <person name="Strader C."/>
            <person name="Tesfaye S."/>
            <person name="Thomson T."/>
            <person name="Thoulutsang Y."/>
            <person name="Thoulutsang D."/>
            <person name="Topham K."/>
            <person name="Topping I."/>
            <person name="Tsamla T."/>
            <person name="Vassiliev H."/>
            <person name="Vo A."/>
            <person name="Wangchuk T."/>
            <person name="Wangdi T."/>
            <person name="Weiand M."/>
            <person name="Wilkinson J."/>
            <person name="Wilson A."/>
            <person name="Yadav S."/>
            <person name="Young G."/>
            <person name="Yu Q."/>
            <person name="Zembek L."/>
            <person name="Zhong D."/>
            <person name="Zimmer A."/>
            <person name="Zwirko Z."/>
            <person name="Jaffe D.B."/>
            <person name="Alvarez P."/>
            <person name="Brockman W."/>
            <person name="Butler J."/>
            <person name="Chin C."/>
            <person name="Gnerre S."/>
            <person name="Grabherr M."/>
            <person name="Kleber M."/>
            <person name="Mauceli E."/>
            <person name="MacCallum I."/>
        </authorList>
    </citation>
    <scope>NUCLEOTIDE SEQUENCE [LARGE SCALE GENOMIC DNA]</scope>
    <source>
        <strain evidence="4">white501</strain>
    </source>
</reference>
<keyword evidence="4" id="KW-1185">Reference proteome</keyword>
<evidence type="ECO:0000256" key="1">
    <source>
        <dbReference type="PROSITE-ProRule" id="PRU10141"/>
    </source>
</evidence>
<proteinExistence type="predicted"/>
<feature type="region of interest" description="Disordered" evidence="2">
    <location>
        <begin position="79"/>
        <end position="101"/>
    </location>
</feature>
<keyword evidence="1" id="KW-0547">Nucleotide-binding</keyword>
<accession>B4R5N2</accession>
<dbReference type="PROSITE" id="PS00107">
    <property type="entry name" value="PROTEIN_KINASE_ATP"/>
    <property type="match status" value="1"/>
</dbReference>
<evidence type="ECO:0000313" key="3">
    <source>
        <dbReference type="EMBL" id="EDX17269.1"/>
    </source>
</evidence>
<sequence>MADRVMCQELATSGSHYRRPKTGVPSTNVVYANGGGSWRSTTRQVQRQPRQTVQQYATGIPATGSTGRHSGRAAIAGAAEQQPEESNGAAVMSLPVTPRTTKQARNKNEEAIIDLLIRIPDIGKLFDVHSRIGNGTFSTVLLGTLRRESHLPDSLRRKFAIKHHIPTSHPDRIMKELQSHFHEWVSL</sequence>
<keyword evidence="1" id="KW-0067">ATP-binding</keyword>
<feature type="binding site" evidence="1">
    <location>
        <position position="162"/>
    </location>
    <ligand>
        <name>ATP</name>
        <dbReference type="ChEBI" id="CHEBI:30616"/>
    </ligand>
</feature>